<accession>A0A9E7NDR8</accession>
<keyword evidence="3" id="KW-0482">Metalloprotease</keyword>
<protein>
    <submittedName>
        <fullName evidence="3">CPBP family intramembrane metalloprotease</fullName>
    </submittedName>
</protein>
<feature type="transmembrane region" description="Helical" evidence="1">
    <location>
        <begin position="179"/>
        <end position="200"/>
    </location>
</feature>
<geneLocation type="plasmid" evidence="3 4">
    <name>unnamed1</name>
</geneLocation>
<feature type="transmembrane region" description="Helical" evidence="1">
    <location>
        <begin position="109"/>
        <end position="128"/>
    </location>
</feature>
<evidence type="ECO:0000313" key="3">
    <source>
        <dbReference type="EMBL" id="UTF55636.1"/>
    </source>
</evidence>
<keyword evidence="3" id="KW-0614">Plasmid</keyword>
<dbReference type="RefSeq" id="WP_254160874.1">
    <property type="nucleotide sequence ID" value="NZ_CP100356.1"/>
</dbReference>
<name>A0A9E7NDR8_9EURY</name>
<evidence type="ECO:0000259" key="2">
    <source>
        <dbReference type="Pfam" id="PF02517"/>
    </source>
</evidence>
<keyword evidence="3" id="KW-0378">Hydrolase</keyword>
<feature type="transmembrane region" description="Helical" evidence="1">
    <location>
        <begin position="149"/>
        <end position="167"/>
    </location>
</feature>
<dbReference type="Proteomes" id="UP001056855">
    <property type="component" value="Plasmid unnamed1"/>
</dbReference>
<feature type="transmembrane region" description="Helical" evidence="1">
    <location>
        <begin position="235"/>
        <end position="254"/>
    </location>
</feature>
<feature type="transmembrane region" description="Helical" evidence="1">
    <location>
        <begin position="46"/>
        <end position="66"/>
    </location>
</feature>
<reference evidence="3" key="1">
    <citation type="submission" date="2022-06" db="EMBL/GenBank/DDBJ databases">
        <title>Diverse halophilic archaea isolated from saline environments.</title>
        <authorList>
            <person name="Cui H.-L."/>
        </authorList>
    </citation>
    <scope>NUCLEOTIDE SEQUENCE</scope>
    <source>
        <strain evidence="3">WLHS1</strain>
        <plasmid evidence="3">unnamed1</plasmid>
    </source>
</reference>
<dbReference type="EMBL" id="CP100356">
    <property type="protein sequence ID" value="UTF55636.1"/>
    <property type="molecule type" value="Genomic_DNA"/>
</dbReference>
<dbReference type="Pfam" id="PF02517">
    <property type="entry name" value="Rce1-like"/>
    <property type="match status" value="1"/>
</dbReference>
<keyword evidence="1" id="KW-0472">Membrane</keyword>
<keyword evidence="1" id="KW-0812">Transmembrane</keyword>
<dbReference type="GO" id="GO:0004175">
    <property type="term" value="F:endopeptidase activity"/>
    <property type="evidence" value="ECO:0007669"/>
    <property type="project" value="UniProtKB-ARBA"/>
</dbReference>
<organism evidence="3 4">
    <name type="scientific">Natronosalvus rutilus</name>
    <dbReference type="NCBI Taxonomy" id="2953753"/>
    <lineage>
        <taxon>Archaea</taxon>
        <taxon>Methanobacteriati</taxon>
        <taxon>Methanobacteriota</taxon>
        <taxon>Stenosarchaea group</taxon>
        <taxon>Halobacteria</taxon>
        <taxon>Halobacteriales</taxon>
        <taxon>Natrialbaceae</taxon>
        <taxon>Natronosalvus</taxon>
    </lineage>
</organism>
<evidence type="ECO:0000313" key="4">
    <source>
        <dbReference type="Proteomes" id="UP001056855"/>
    </source>
</evidence>
<dbReference type="GO" id="GO:0080120">
    <property type="term" value="P:CAAX-box protein maturation"/>
    <property type="evidence" value="ECO:0007669"/>
    <property type="project" value="UniProtKB-ARBA"/>
</dbReference>
<keyword evidence="3" id="KW-0645">Protease</keyword>
<dbReference type="InterPro" id="IPR003675">
    <property type="entry name" value="Rce1/LyrA-like_dom"/>
</dbReference>
<dbReference type="InterPro" id="IPR042150">
    <property type="entry name" value="MmRce1-like"/>
</dbReference>
<proteinExistence type="predicted"/>
<dbReference type="GeneID" id="73292332"/>
<keyword evidence="1" id="KW-1133">Transmembrane helix</keyword>
<feature type="transmembrane region" description="Helical" evidence="1">
    <location>
        <begin position="12"/>
        <end position="34"/>
    </location>
</feature>
<feature type="transmembrane region" description="Helical" evidence="1">
    <location>
        <begin position="207"/>
        <end position="223"/>
    </location>
</feature>
<dbReference type="PANTHER" id="PTHR35797:SF1">
    <property type="entry name" value="PROTEASE"/>
    <property type="match status" value="1"/>
</dbReference>
<feature type="domain" description="CAAX prenyl protease 2/Lysostaphin resistance protein A-like" evidence="2">
    <location>
        <begin position="116"/>
        <end position="219"/>
    </location>
</feature>
<sequence>MIRALIWRHQLVMFVLVAFGWTWTWDAIYYLLGWWEILPVTFPRQWGLPIAAVIVLWAGDGSLQTWSERTLDWRVHPGLYLVALLVPFVITNVQQVVRALGGGTLAYAPPASLLAIALFLLANVVLFGGVEELGWRGFLQPRLQERTSVLTAGLGIGVLWWAWHFPLFFSGKAAYSLDLVSLLTYTTFIVGAATVLGAFVNVTGGRVLPVMLMHATVNVGALLEGDGGLLAGSQLVPLVVGSGLWWLTIAVLVLRYGRTMVPKSSVEPVS</sequence>
<evidence type="ECO:0000256" key="1">
    <source>
        <dbReference type="SAM" id="Phobius"/>
    </source>
</evidence>
<feature type="transmembrane region" description="Helical" evidence="1">
    <location>
        <begin position="78"/>
        <end position="97"/>
    </location>
</feature>
<dbReference type="AlphaFoldDB" id="A0A9E7NDR8"/>
<dbReference type="KEGG" id="sawl:NGM29_19760"/>
<dbReference type="GO" id="GO:0008237">
    <property type="term" value="F:metallopeptidase activity"/>
    <property type="evidence" value="ECO:0007669"/>
    <property type="project" value="UniProtKB-KW"/>
</dbReference>
<gene>
    <name evidence="3" type="ORF">NGM29_19760</name>
</gene>
<keyword evidence="4" id="KW-1185">Reference proteome</keyword>
<dbReference type="PANTHER" id="PTHR35797">
    <property type="entry name" value="PROTEASE-RELATED"/>
    <property type="match status" value="1"/>
</dbReference>